<dbReference type="Proteomes" id="UP000001823">
    <property type="component" value="Chromosome"/>
</dbReference>
<dbReference type="STRING" id="195103.CPF_1302"/>
<reference evidence="1 2" key="1">
    <citation type="journal article" date="2006" name="Genome Res.">
        <title>Skewed genomic variability in strains of the toxigenic bacterial pathogen, Clostridium perfringens.</title>
        <authorList>
            <person name="Myers G.S."/>
            <person name="Rasko D.A."/>
            <person name="Cheung J.K."/>
            <person name="Ravel J."/>
            <person name="Seshadri R."/>
            <person name="Deboy R.T."/>
            <person name="Ren Q."/>
            <person name="Varga J."/>
            <person name="Awad M.M."/>
            <person name="Brinkac L.M."/>
            <person name="Daugherty S.C."/>
            <person name="Haft D.H."/>
            <person name="Dodson R.J."/>
            <person name="Madupu R."/>
            <person name="Nelson W.C."/>
            <person name="Rosovitz M.J."/>
            <person name="Sullivan S.A."/>
            <person name="Khouri H."/>
            <person name="Dimitrov G.I."/>
            <person name="Watkins K.L."/>
            <person name="Mulligan S."/>
            <person name="Benton J."/>
            <person name="Radune D."/>
            <person name="Fisher D.J."/>
            <person name="Atkins H.S."/>
            <person name="Hiscox T."/>
            <person name="Jost B.H."/>
            <person name="Billington S.J."/>
            <person name="Songer J.G."/>
            <person name="McClane B.A."/>
            <person name="Titball R.W."/>
            <person name="Rood J.I."/>
            <person name="Melville S.B."/>
            <person name="Paulsen I.T."/>
        </authorList>
    </citation>
    <scope>NUCLEOTIDE SEQUENCE [LARGE SCALE GENOMIC DNA]</scope>
    <source>
        <strain evidence="2">ATCC 13124 / DSM 756 / JCM 1290 / NCIMB 6125 / NCTC 8237 / S 107 / Type A</strain>
    </source>
</reference>
<protein>
    <submittedName>
        <fullName evidence="1">Uncharacterized protein</fullName>
    </submittedName>
</protein>
<dbReference type="Gene3D" id="3.40.30.10">
    <property type="entry name" value="Glutaredoxin"/>
    <property type="match status" value="1"/>
</dbReference>
<sequence>MRKITKIVFIFILLLNLVGCIEGNYLRDTSKGSIVEIKLDNAITIAEKEESIILFTQSTCKDCINLKKILIPYLENHKVSIHEVVLDNEGTSKEEIQNNRKKINKVFPEFDSTPSMYYVKNGKIIDEIFEVKSEEELDQWVIKNKLDAK</sequence>
<dbReference type="Pfam" id="PF20207">
    <property type="entry name" value="DUF6568"/>
    <property type="match status" value="1"/>
</dbReference>
<dbReference type="KEGG" id="cpf:CPF_1302"/>
<accession>A0A0H2YNT0</accession>
<gene>
    <name evidence="1" type="ordered locus">CPF_1302</name>
</gene>
<dbReference type="PaxDb" id="195103-CPF_1302"/>
<dbReference type="AlphaFoldDB" id="A0A0H2YNT0"/>
<dbReference type="SUPFAM" id="SSF52833">
    <property type="entry name" value="Thioredoxin-like"/>
    <property type="match status" value="1"/>
</dbReference>
<organism evidence="1 2">
    <name type="scientific">Clostridium perfringens (strain ATCC 13124 / DSM 756 / JCM 1290 / NCIMB 6125 / NCTC 8237 / Type A)</name>
    <dbReference type="NCBI Taxonomy" id="195103"/>
    <lineage>
        <taxon>Bacteria</taxon>
        <taxon>Bacillati</taxon>
        <taxon>Bacillota</taxon>
        <taxon>Clostridia</taxon>
        <taxon>Eubacteriales</taxon>
        <taxon>Clostridiaceae</taxon>
        <taxon>Clostridium</taxon>
    </lineage>
</organism>
<name>A0A0H2YNT0_CLOP1</name>
<evidence type="ECO:0000313" key="1">
    <source>
        <dbReference type="EMBL" id="ABG82361.1"/>
    </source>
</evidence>
<dbReference type="HOGENOM" id="CLU_139643_0_0_9"/>
<evidence type="ECO:0000313" key="2">
    <source>
        <dbReference type="Proteomes" id="UP000001823"/>
    </source>
</evidence>
<dbReference type="EMBL" id="CP000246">
    <property type="protein sequence ID" value="ABG82361.1"/>
    <property type="molecule type" value="Genomic_DNA"/>
</dbReference>
<dbReference type="eggNOG" id="ENOG5033PVV">
    <property type="taxonomic scope" value="Bacteria"/>
</dbReference>
<keyword evidence="2" id="KW-1185">Reference proteome</keyword>
<dbReference type="GeneID" id="93002385"/>
<dbReference type="InterPro" id="IPR046698">
    <property type="entry name" value="PedC-like"/>
</dbReference>
<dbReference type="InterPro" id="IPR036249">
    <property type="entry name" value="Thioredoxin-like_sf"/>
</dbReference>
<dbReference type="RefSeq" id="WP_011590659.1">
    <property type="nucleotide sequence ID" value="NC_008261.1"/>
</dbReference>
<proteinExistence type="predicted"/>